<feature type="domain" description="B30.2/SPRY" evidence="4">
    <location>
        <begin position="75"/>
        <end position="256"/>
    </location>
</feature>
<reference evidence="6" key="1">
    <citation type="submission" date="2025-08" db="UniProtKB">
        <authorList>
            <consortium name="RefSeq"/>
        </authorList>
    </citation>
    <scope>IDENTIFICATION</scope>
</reference>
<dbReference type="InterPro" id="IPR057987">
    <property type="entry name" value="TPR_RNF123/RKP"/>
</dbReference>
<dbReference type="GeneID" id="103508241"/>
<dbReference type="InterPro" id="IPR001870">
    <property type="entry name" value="B30.2/SPRY"/>
</dbReference>
<evidence type="ECO:0000313" key="6">
    <source>
        <dbReference type="RefSeq" id="XP_026678677.1"/>
    </source>
</evidence>
<dbReference type="PROSITE" id="PS50188">
    <property type="entry name" value="B302_SPRY"/>
    <property type="match status" value="1"/>
</dbReference>
<dbReference type="SMART" id="SM00449">
    <property type="entry name" value="SPRY"/>
    <property type="match status" value="1"/>
</dbReference>
<dbReference type="Pfam" id="PF25576">
    <property type="entry name" value="TPR_RNF123"/>
    <property type="match status" value="1"/>
</dbReference>
<dbReference type="PANTHER" id="PTHR13363">
    <property type="entry name" value="RING FINGER AND SRY DOMAIN-CONTAINING"/>
    <property type="match status" value="1"/>
</dbReference>
<evidence type="ECO:0000256" key="2">
    <source>
        <dbReference type="ARBA" id="ARBA00022771"/>
    </source>
</evidence>
<accession>A0A3Q0IQZ4</accession>
<evidence type="ECO:0000259" key="4">
    <source>
        <dbReference type="PROSITE" id="PS50188"/>
    </source>
</evidence>
<dbReference type="InterPro" id="IPR003877">
    <property type="entry name" value="SPRY_dom"/>
</dbReference>
<evidence type="ECO:0000313" key="5">
    <source>
        <dbReference type="Proteomes" id="UP000079169"/>
    </source>
</evidence>
<keyword evidence="5" id="KW-1185">Reference proteome</keyword>
<dbReference type="Proteomes" id="UP000079169">
    <property type="component" value="Unplaced"/>
</dbReference>
<dbReference type="GO" id="GO:0004842">
    <property type="term" value="F:ubiquitin-protein transferase activity"/>
    <property type="evidence" value="ECO:0007669"/>
    <property type="project" value="InterPro"/>
</dbReference>
<dbReference type="InterPro" id="IPR045129">
    <property type="entry name" value="RNF123/RKP/RSPRY1"/>
</dbReference>
<sequence>MQLSLLRVLFTNTDGTGVYESSRKLFLKELRAFLIQHAATVSVKLEQMQLSLLRVLFTNTDGTGVYESSRKLFLKELRAFLIQHAATVSIGPAETVFDTETKNRHITFSADKLTATCTLPKGSGTAKANTALYKGKWQYEVQLGTCGIMQVGWCTVLCKFMAEMGVGDTTHSYAYDGQRKKKWNVAAQNYGETWFAGDIIGTVIDLNEGTIEFYRNGFSMGIAFEKIQTGPGMAYFPAVSLSSGESVVANFGGSPFKYPLSGYEPIQLAPLKESIKANIVLDWVRNLLTLEEMKPELEQMQLSLLRVLFTNTDGTGVYESSRKLFLKELRAFLIQHAATVSFMLNETEDTDVTSSSKNKKPFTFESYSNEVSSAEIDSIRRVIASFQLYQKRLSIASEVNDDDNKCAICYNYENSVASIKTKMREYTKCYVEYKNKFNQIDDPVAAELNKYFEVCRSNIDMQGRHVAWILSAIYSPSKQNQLAWLLRTVIRTLEKSSGEGPRFKFVPCFYIESMLMIASVLRTHFDPLVPIQNIPDYFDLLKSVAEFLACHIPDPRITDKNVRDTLRESAAGFFCSPLTLKCMEGVSSESMESFIRALLKAYDGSNWAQTNWILVRIWHGSGFAFRYTHSPHLSKFGPDLVLTDTNLICQRNNPCPSTVYQKKIQRLLLQESNQESASAFLNSLLNQLNWAFSEFISMIQGIQNLSTERAVLQTRHLVITATCFDILVCLLRVLEMIVVLARPLFTDPARPNSASMLERLCQILCQLLLRCSSSAGCFNYIINLDIKVPEILTIDHFPILSAIAGILISLSCINHHLLNTRLCFFCKTTITKVIECNTGAVLHDFTVPPPSVSTAADPEF</sequence>
<dbReference type="RefSeq" id="XP_026678677.1">
    <property type="nucleotide sequence ID" value="XM_026822876.1"/>
</dbReference>
<dbReference type="GO" id="GO:0005737">
    <property type="term" value="C:cytoplasm"/>
    <property type="evidence" value="ECO:0007669"/>
    <property type="project" value="TreeGrafter"/>
</dbReference>
<dbReference type="GO" id="GO:0008270">
    <property type="term" value="F:zinc ion binding"/>
    <property type="evidence" value="ECO:0007669"/>
    <property type="project" value="UniProtKB-KW"/>
</dbReference>
<dbReference type="PANTHER" id="PTHR13363:SF5">
    <property type="entry name" value="E3 UBIQUITIN-PROTEIN LIGASE RNF123"/>
    <property type="match status" value="1"/>
</dbReference>
<keyword evidence="2" id="KW-0863">Zinc-finger</keyword>
<dbReference type="PaxDb" id="121845-A0A3Q0IQZ4"/>
<dbReference type="SUPFAM" id="SSF49899">
    <property type="entry name" value="Concanavalin A-like lectins/glucanases"/>
    <property type="match status" value="1"/>
</dbReference>
<protein>
    <submittedName>
        <fullName evidence="6">E3 ubiquitin-protein ligase RNF123-like</fullName>
    </submittedName>
</protein>
<dbReference type="InterPro" id="IPR043136">
    <property type="entry name" value="B30.2/SPRY_sf"/>
</dbReference>
<dbReference type="AlphaFoldDB" id="A0A3Q0IQZ4"/>
<keyword evidence="3" id="KW-0862">Zinc</keyword>
<evidence type="ECO:0000256" key="1">
    <source>
        <dbReference type="ARBA" id="ARBA00022723"/>
    </source>
</evidence>
<dbReference type="Gene3D" id="2.60.120.920">
    <property type="match status" value="1"/>
</dbReference>
<dbReference type="STRING" id="121845.A0A3Q0IQZ4"/>
<proteinExistence type="predicted"/>
<organism evidence="5 6">
    <name type="scientific">Diaphorina citri</name>
    <name type="common">Asian citrus psyllid</name>
    <dbReference type="NCBI Taxonomy" id="121845"/>
    <lineage>
        <taxon>Eukaryota</taxon>
        <taxon>Metazoa</taxon>
        <taxon>Ecdysozoa</taxon>
        <taxon>Arthropoda</taxon>
        <taxon>Hexapoda</taxon>
        <taxon>Insecta</taxon>
        <taxon>Pterygota</taxon>
        <taxon>Neoptera</taxon>
        <taxon>Paraneoptera</taxon>
        <taxon>Hemiptera</taxon>
        <taxon>Sternorrhyncha</taxon>
        <taxon>Psylloidea</taxon>
        <taxon>Psyllidae</taxon>
        <taxon>Diaphorininae</taxon>
        <taxon>Diaphorina</taxon>
    </lineage>
</organism>
<dbReference type="KEGG" id="dci:103508241"/>
<name>A0A3Q0IQZ4_DIACI</name>
<dbReference type="InterPro" id="IPR013320">
    <property type="entry name" value="ConA-like_dom_sf"/>
</dbReference>
<gene>
    <name evidence="6" type="primary">LOC103508241</name>
</gene>
<dbReference type="Pfam" id="PF00622">
    <property type="entry name" value="SPRY"/>
    <property type="match status" value="1"/>
</dbReference>
<keyword evidence="1" id="KW-0479">Metal-binding</keyword>
<evidence type="ECO:0000256" key="3">
    <source>
        <dbReference type="ARBA" id="ARBA00022833"/>
    </source>
</evidence>
<dbReference type="GO" id="GO:0051603">
    <property type="term" value="P:proteolysis involved in protein catabolic process"/>
    <property type="evidence" value="ECO:0007669"/>
    <property type="project" value="TreeGrafter"/>
</dbReference>